<evidence type="ECO:0000313" key="2">
    <source>
        <dbReference type="EMBL" id="TFF35785.1"/>
    </source>
</evidence>
<keyword evidence="1" id="KW-1133">Transmembrane helix</keyword>
<dbReference type="RefSeq" id="WP_133233045.1">
    <property type="nucleotide sequence ID" value="NZ_SOZE01000019.1"/>
</dbReference>
<proteinExistence type="predicted"/>
<comment type="caution">
    <text evidence="2">The sequence shown here is derived from an EMBL/GenBank/DDBJ whole genome shotgun (WGS) entry which is preliminary data.</text>
</comment>
<keyword evidence="1" id="KW-0472">Membrane</keyword>
<dbReference type="AlphaFoldDB" id="A0A4Y8SAX6"/>
<evidence type="ECO:0000256" key="1">
    <source>
        <dbReference type="SAM" id="Phobius"/>
    </source>
</evidence>
<accession>A0A4Y8SAX6</accession>
<reference evidence="2 3" key="1">
    <citation type="journal article" date="2017" name="Int. J. Syst. Evol. Microbiol.">
        <title>Mucilaginibacterpsychrotolerans sp. nov., isolated from peatlands.</title>
        <authorList>
            <person name="Deng Y."/>
            <person name="Shen L."/>
            <person name="Xu B."/>
            <person name="Liu Y."/>
            <person name="Gu Z."/>
            <person name="Liu H."/>
            <person name="Zhou Y."/>
        </authorList>
    </citation>
    <scope>NUCLEOTIDE SEQUENCE [LARGE SCALE GENOMIC DNA]</scope>
    <source>
        <strain evidence="2 3">NH7-4</strain>
    </source>
</reference>
<dbReference type="EMBL" id="SOZE01000019">
    <property type="protein sequence ID" value="TFF35785.1"/>
    <property type="molecule type" value="Genomic_DNA"/>
</dbReference>
<gene>
    <name evidence="2" type="ORF">E2R66_17870</name>
</gene>
<keyword evidence="1" id="KW-0812">Transmembrane</keyword>
<protein>
    <submittedName>
        <fullName evidence="2">Uncharacterized protein</fullName>
    </submittedName>
</protein>
<evidence type="ECO:0000313" key="3">
    <source>
        <dbReference type="Proteomes" id="UP000297540"/>
    </source>
</evidence>
<dbReference type="Proteomes" id="UP000297540">
    <property type="component" value="Unassembled WGS sequence"/>
</dbReference>
<dbReference type="OrthoDB" id="950503at2"/>
<sequence>MKKVFAIVMLAVLMFNMGGYMLLFQYFIKHSDDFANEQISKGLYKPDELVEIKIPVHVPTAQVQEDFQAISGQVKLAENDYNYVAMKMTRDTMYLMCIPNYEKTRLIGQNIITAKNISDLPLAKKNHLPVEKKSGTDGNYNYPLALYNLAVDTSTQMPAFTDLVQIIPSTSLPTPAQPPELQGLLA</sequence>
<name>A0A4Y8SAX6_9SPHI</name>
<keyword evidence="3" id="KW-1185">Reference proteome</keyword>
<feature type="transmembrane region" description="Helical" evidence="1">
    <location>
        <begin position="7"/>
        <end position="28"/>
    </location>
</feature>
<organism evidence="2 3">
    <name type="scientific">Mucilaginibacter psychrotolerans</name>
    <dbReference type="NCBI Taxonomy" id="1524096"/>
    <lineage>
        <taxon>Bacteria</taxon>
        <taxon>Pseudomonadati</taxon>
        <taxon>Bacteroidota</taxon>
        <taxon>Sphingobacteriia</taxon>
        <taxon>Sphingobacteriales</taxon>
        <taxon>Sphingobacteriaceae</taxon>
        <taxon>Mucilaginibacter</taxon>
    </lineage>
</organism>